<dbReference type="AlphaFoldDB" id="A0AAW1TMX6"/>
<accession>A0AAW1TMX6</accession>
<gene>
    <name evidence="3" type="ORF">WA026_002863</name>
</gene>
<evidence type="ECO:0000259" key="2">
    <source>
        <dbReference type="Pfam" id="PF08174"/>
    </source>
</evidence>
<dbReference type="GO" id="GO:0005826">
    <property type="term" value="C:actomyosin contractile ring"/>
    <property type="evidence" value="ECO:0007669"/>
    <property type="project" value="TreeGrafter"/>
</dbReference>
<dbReference type="InterPro" id="IPR012966">
    <property type="entry name" value="AHD"/>
</dbReference>
<dbReference type="PANTHER" id="PTHR21538:SF23">
    <property type="entry name" value="ANILLIN"/>
    <property type="match status" value="1"/>
</dbReference>
<dbReference type="GO" id="GO:0000281">
    <property type="term" value="P:mitotic cytokinesis"/>
    <property type="evidence" value="ECO:0007669"/>
    <property type="project" value="TreeGrafter"/>
</dbReference>
<name>A0AAW1TMX6_9CUCU</name>
<dbReference type="InterPro" id="IPR051364">
    <property type="entry name" value="Cytokinesis/Rho-signaling"/>
</dbReference>
<protein>
    <recommendedName>
        <fullName evidence="2">Anillin homology domain-containing protein</fullName>
    </recommendedName>
</protein>
<feature type="region of interest" description="Disordered" evidence="1">
    <location>
        <begin position="432"/>
        <end position="455"/>
    </location>
</feature>
<feature type="domain" description="Anillin homology" evidence="2">
    <location>
        <begin position="562"/>
        <end position="650"/>
    </location>
</feature>
<reference evidence="3 4" key="1">
    <citation type="submission" date="2023-03" db="EMBL/GenBank/DDBJ databases">
        <title>Genome insight into feeding habits of ladybird beetles.</title>
        <authorList>
            <person name="Li H.-S."/>
            <person name="Huang Y.-H."/>
            <person name="Pang H."/>
        </authorList>
    </citation>
    <scope>NUCLEOTIDE SEQUENCE [LARGE SCALE GENOMIC DNA]</scope>
    <source>
        <strain evidence="3">SYSU_2023b</strain>
        <tissue evidence="3">Whole body</tissue>
    </source>
</reference>
<proteinExistence type="predicted"/>
<evidence type="ECO:0000313" key="4">
    <source>
        <dbReference type="Proteomes" id="UP001431783"/>
    </source>
</evidence>
<keyword evidence="4" id="KW-1185">Reference proteome</keyword>
<dbReference type="Pfam" id="PF08174">
    <property type="entry name" value="Anillin"/>
    <property type="match status" value="1"/>
</dbReference>
<organism evidence="3 4">
    <name type="scientific">Henosepilachna vigintioctopunctata</name>
    <dbReference type="NCBI Taxonomy" id="420089"/>
    <lineage>
        <taxon>Eukaryota</taxon>
        <taxon>Metazoa</taxon>
        <taxon>Ecdysozoa</taxon>
        <taxon>Arthropoda</taxon>
        <taxon>Hexapoda</taxon>
        <taxon>Insecta</taxon>
        <taxon>Pterygota</taxon>
        <taxon>Neoptera</taxon>
        <taxon>Endopterygota</taxon>
        <taxon>Coleoptera</taxon>
        <taxon>Polyphaga</taxon>
        <taxon>Cucujiformia</taxon>
        <taxon>Coccinelloidea</taxon>
        <taxon>Coccinellidae</taxon>
        <taxon>Epilachninae</taxon>
        <taxon>Epilachnini</taxon>
        <taxon>Henosepilachna</taxon>
    </lineage>
</organism>
<dbReference type="EMBL" id="JARQZJ010000001">
    <property type="protein sequence ID" value="KAK9869105.1"/>
    <property type="molecule type" value="Genomic_DNA"/>
</dbReference>
<dbReference type="GO" id="GO:0000915">
    <property type="term" value="P:actomyosin contractile ring assembly"/>
    <property type="evidence" value="ECO:0007669"/>
    <property type="project" value="TreeGrafter"/>
</dbReference>
<dbReference type="PANTHER" id="PTHR21538">
    <property type="entry name" value="ANILLIN/RHOTEKIN RTKN"/>
    <property type="match status" value="1"/>
</dbReference>
<dbReference type="GO" id="GO:0031106">
    <property type="term" value="P:septin ring organization"/>
    <property type="evidence" value="ECO:0007669"/>
    <property type="project" value="TreeGrafter"/>
</dbReference>
<sequence>MTHLSVEFEVPVNGDGIDLNPIEHGAETPYVNYINVNTRFFLPHHSFSQSKDLSMTIATPIIVNSEGENNYIPSRDMYARGRVYSPSFSTTKNHQDGLTRPMKRTSCYSLPKGEQINNNNSLSTEINCHFSTKLNNGKFDLSTSWIEKSKQMRLKYEQNYGNLRRSPSVMGKENYTTDGHTNSVDDNNCDIKIRKSIEDLRRHRAAHPEFSVKRMGQLFETQSSPQMLVGSSSRKGSVDHSKPDIAAQDYCRSYENIDMVSDGKVDQYLVDLINNESKYHKIEKNSHKKCYVNYFTEMSNIKRKTFKDLSLMKTFSEDSGYIYVGQRVHESNDDNHLTPQKNSFHVSNTYPKNLSKGTSTKEKYCLNGKFSSNLSKNNKHKGTSQISKLETIIESELLVEPRCQNSVGSNLGIQVDPISQLQVVSSSCFAVPSTSRQPMSSAHQDPKTPISQNSMMSSEDLELKLEDHQDCKAENNNKNRESSALRSKEHFNMWTKKFEEQNTVIAQASNALHLMEERKNYYEMIERVEAERVLLIAGVRRQACIQQITKVEKSGTCGAKLGQIRLSNVTIPLTWKSKCSTYSRYFVCVFRCGSTILATNLLNSNQENQLKIDETFYFDDVPADSEITFQIYSLYAKIPSDKNLRWYFKACSKKLLKKFVASRRLIPINRVFTLKQTSFISYCKGTIKSTVTGEKEFKIDNMFETLPIADILRCNIERSTEKKEICRYSILGENNLTR</sequence>
<evidence type="ECO:0000313" key="3">
    <source>
        <dbReference type="EMBL" id="KAK9869105.1"/>
    </source>
</evidence>
<dbReference type="Proteomes" id="UP001431783">
    <property type="component" value="Unassembled WGS sequence"/>
</dbReference>
<comment type="caution">
    <text evidence="3">The sequence shown here is derived from an EMBL/GenBank/DDBJ whole genome shotgun (WGS) entry which is preliminary data.</text>
</comment>
<evidence type="ECO:0000256" key="1">
    <source>
        <dbReference type="SAM" id="MobiDB-lite"/>
    </source>
</evidence>